<evidence type="ECO:0000256" key="1">
    <source>
        <dbReference type="SAM" id="MobiDB-lite"/>
    </source>
</evidence>
<dbReference type="PANTHER" id="PTHR38119:SF1">
    <property type="entry name" value="BTB DOMAIN-CONTAINING PROTEIN"/>
    <property type="match status" value="1"/>
</dbReference>
<feature type="region of interest" description="Disordered" evidence="1">
    <location>
        <begin position="1"/>
        <end position="38"/>
    </location>
</feature>
<name>A0A8H3VQA9_VENIN</name>
<keyword evidence="3" id="KW-1185">Reference proteome</keyword>
<evidence type="ECO:0000313" key="3">
    <source>
        <dbReference type="Proteomes" id="UP000490939"/>
    </source>
</evidence>
<proteinExistence type="predicted"/>
<protein>
    <submittedName>
        <fullName evidence="2">Uncharacterized protein</fullName>
    </submittedName>
</protein>
<organism evidence="2 3">
    <name type="scientific">Venturia inaequalis</name>
    <name type="common">Apple scab fungus</name>
    <dbReference type="NCBI Taxonomy" id="5025"/>
    <lineage>
        <taxon>Eukaryota</taxon>
        <taxon>Fungi</taxon>
        <taxon>Dikarya</taxon>
        <taxon>Ascomycota</taxon>
        <taxon>Pezizomycotina</taxon>
        <taxon>Dothideomycetes</taxon>
        <taxon>Pleosporomycetidae</taxon>
        <taxon>Venturiales</taxon>
        <taxon>Venturiaceae</taxon>
        <taxon>Venturia</taxon>
    </lineage>
</organism>
<comment type="caution">
    <text evidence="2">The sequence shown here is derived from an EMBL/GenBank/DDBJ whole genome shotgun (WGS) entry which is preliminary data.</text>
</comment>
<dbReference type="Proteomes" id="UP000490939">
    <property type="component" value="Unassembled WGS sequence"/>
</dbReference>
<dbReference type="EMBL" id="WNWR01000073">
    <property type="protein sequence ID" value="KAE9992046.1"/>
    <property type="molecule type" value="Genomic_DNA"/>
</dbReference>
<accession>A0A8H3VQA9</accession>
<evidence type="ECO:0000313" key="2">
    <source>
        <dbReference type="EMBL" id="KAE9992046.1"/>
    </source>
</evidence>
<sequence length="501" mass="56188">MRSEPPPTTVTSAERLALPRSLKRAASAPPEVERSSRRIKTKRLVDTTLFISISFIPPPRPIDVPIMTVRKLPGASHSADVLVYLGKDHIYKVDGQALKKSSWMYDRLPKHGSSSCSPFIKDENHSPPIESERVEGIIAFFELPTGAKSLEAVSRQRFLSLLPNTPVVKLEEPDEADVKMEDTEECLTSLALRYRESTSPTTPQPRAILTPIVYAYKLLLLLMHGTDLRLVEDHTQPFEDTIIAVDKLIRLCCKLYDCAYLLRPSVANYLHQYRKELFLAIKDDPPKFAILATYLRDDSILTEAYVHLVGAYNETHWPWKTQKQKLNKHFLERVKLKAQKLATDCVLISLRLFQNSIHVEDGGGGGSGGSATRVSIQTAKDSWTAISLFRDWLAAALDAAADDASEKGAVFRKLRKGGDEYMPIWQVYKDMQELGVGFDHEELGNDVQILKDFAKETVRGLCGNNLMLDVEGNGIRYLTCVEVGPGDMPWYGLDGEMVDDD</sequence>
<dbReference type="AlphaFoldDB" id="A0A8H3VQA9"/>
<gene>
    <name evidence="2" type="ORF">EG327_010345</name>
</gene>
<reference evidence="2 3" key="1">
    <citation type="submission" date="2019-07" db="EMBL/GenBank/DDBJ databases">
        <title>Venturia inaequalis Genome Resource.</title>
        <authorList>
            <person name="Lichtner F.J."/>
        </authorList>
    </citation>
    <scope>NUCLEOTIDE SEQUENCE [LARGE SCALE GENOMIC DNA]</scope>
    <source>
        <strain evidence="2 3">DMI_063113</strain>
    </source>
</reference>
<dbReference type="PANTHER" id="PTHR38119">
    <property type="entry name" value="BTB DOMAIN-CONTAINING PROTEIN-RELATED"/>
    <property type="match status" value="1"/>
</dbReference>